<keyword evidence="2 8" id="KW-0812">Transmembrane</keyword>
<dbReference type="RefSeq" id="WP_264772565.1">
    <property type="nucleotide sequence ID" value="NZ_JAPDOG010000014.1"/>
</dbReference>
<proteinExistence type="predicted"/>
<dbReference type="Proteomes" id="UP001207582">
    <property type="component" value="Unassembled WGS sequence"/>
</dbReference>
<dbReference type="SUPFAM" id="SSF53300">
    <property type="entry name" value="vWA-like"/>
    <property type="match status" value="1"/>
</dbReference>
<feature type="transmembrane region" description="Helical" evidence="8">
    <location>
        <begin position="12"/>
        <end position="31"/>
    </location>
</feature>
<feature type="transmembrane region" description="Helical" evidence="8">
    <location>
        <begin position="133"/>
        <end position="156"/>
    </location>
</feature>
<dbReference type="Gene3D" id="3.40.50.410">
    <property type="entry name" value="von Willebrand factor, type A domain"/>
    <property type="match status" value="1"/>
</dbReference>
<comment type="subcellular location">
    <subcellularLocation>
        <location evidence="1">Membrane</location>
        <topology evidence="1">Multi-pass membrane protein</topology>
    </subcellularLocation>
</comment>
<evidence type="ECO:0000256" key="3">
    <source>
        <dbReference type="ARBA" id="ARBA00022729"/>
    </source>
</evidence>
<protein>
    <submittedName>
        <fullName evidence="10">NINE protein</fullName>
    </submittedName>
</protein>
<keyword evidence="5 8" id="KW-0472">Membrane</keyword>
<evidence type="ECO:0000259" key="9">
    <source>
        <dbReference type="PROSITE" id="PS50234"/>
    </source>
</evidence>
<feature type="compositionally biased region" description="Pro residues" evidence="7">
    <location>
        <begin position="178"/>
        <end position="192"/>
    </location>
</feature>
<evidence type="ECO:0000256" key="7">
    <source>
        <dbReference type="SAM" id="MobiDB-lite"/>
    </source>
</evidence>
<evidence type="ECO:0000256" key="4">
    <source>
        <dbReference type="ARBA" id="ARBA00022989"/>
    </source>
</evidence>
<comment type="caution">
    <text evidence="10">The sequence shown here is derived from an EMBL/GenBank/DDBJ whole genome shotgun (WGS) entry which is preliminary data.</text>
</comment>
<dbReference type="PANTHER" id="PTHR21016:SF7">
    <property type="entry name" value="TM2 DOMAIN-CONTAINING PROTEIN 3"/>
    <property type="match status" value="1"/>
</dbReference>
<keyword evidence="11" id="KW-1185">Reference proteome</keyword>
<dbReference type="Pfam" id="PF00092">
    <property type="entry name" value="VWA"/>
    <property type="match status" value="1"/>
</dbReference>
<feature type="transmembrane region" description="Helical" evidence="8">
    <location>
        <begin position="38"/>
        <end position="55"/>
    </location>
</feature>
<name>A0ABT3J5F8_9RHOB</name>
<feature type="transmembrane region" description="Helical" evidence="8">
    <location>
        <begin position="61"/>
        <end position="83"/>
    </location>
</feature>
<dbReference type="EMBL" id="JAPDOG010000014">
    <property type="protein sequence ID" value="MCW3782931.1"/>
    <property type="molecule type" value="Genomic_DNA"/>
</dbReference>
<evidence type="ECO:0000256" key="1">
    <source>
        <dbReference type="ARBA" id="ARBA00004141"/>
    </source>
</evidence>
<accession>A0ABT3J5F8</accession>
<feature type="region of interest" description="Disordered" evidence="7">
    <location>
        <begin position="167"/>
        <end position="246"/>
    </location>
</feature>
<dbReference type="PANTHER" id="PTHR21016">
    <property type="entry name" value="BETA-AMYLOID BINDING PROTEIN-RELATED"/>
    <property type="match status" value="1"/>
</dbReference>
<reference evidence="10 11" key="1">
    <citation type="submission" date="2022-10" db="EMBL/GenBank/DDBJ databases">
        <title>Defluviimonas sp. CAU 1641 isolated from mud.</title>
        <authorList>
            <person name="Kim W."/>
        </authorList>
    </citation>
    <scope>NUCLEOTIDE SEQUENCE [LARGE SCALE GENOMIC DNA]</scope>
    <source>
        <strain evidence="10 11">CAU 1641</strain>
    </source>
</reference>
<dbReference type="PROSITE" id="PS50234">
    <property type="entry name" value="VWFA"/>
    <property type="match status" value="1"/>
</dbReference>
<evidence type="ECO:0000313" key="11">
    <source>
        <dbReference type="Proteomes" id="UP001207582"/>
    </source>
</evidence>
<dbReference type="Pfam" id="PF05154">
    <property type="entry name" value="TM2"/>
    <property type="match status" value="2"/>
</dbReference>
<feature type="domain" description="VWFA" evidence="9">
    <location>
        <begin position="254"/>
        <end position="405"/>
    </location>
</feature>
<keyword evidence="6" id="KW-0325">Glycoprotein</keyword>
<evidence type="ECO:0000256" key="8">
    <source>
        <dbReference type="SAM" id="Phobius"/>
    </source>
</evidence>
<evidence type="ECO:0000256" key="5">
    <source>
        <dbReference type="ARBA" id="ARBA00023136"/>
    </source>
</evidence>
<dbReference type="InterPro" id="IPR050932">
    <property type="entry name" value="TM2D1-3-like"/>
</dbReference>
<feature type="transmembrane region" description="Helical" evidence="8">
    <location>
        <begin position="111"/>
        <end position="127"/>
    </location>
</feature>
<evidence type="ECO:0000313" key="10">
    <source>
        <dbReference type="EMBL" id="MCW3782931.1"/>
    </source>
</evidence>
<dbReference type="InterPro" id="IPR036465">
    <property type="entry name" value="vWFA_dom_sf"/>
</dbReference>
<evidence type="ECO:0000256" key="2">
    <source>
        <dbReference type="ARBA" id="ARBA00022692"/>
    </source>
</evidence>
<gene>
    <name evidence="10" type="ORF">OM960_15380</name>
</gene>
<dbReference type="InterPro" id="IPR007829">
    <property type="entry name" value="TM2"/>
</dbReference>
<keyword evidence="3" id="KW-0732">Signal</keyword>
<evidence type="ECO:0000256" key="6">
    <source>
        <dbReference type="ARBA" id="ARBA00023180"/>
    </source>
</evidence>
<sequence>MSASAVSSGRSRAIALLLCPVGLFGAHRFYLGRYRSGLAMLLAVLLGVFVPQTGARSDQTAMVSLFFLSAIIWLTVDLIRIVFGNLTDAEERRLDWIVRSGTQIPERSRKVALLLGLFGFLGAHRFYTGQIWYGLLHILTLGGFGVLWVLDLVLLLSGRIRDKERRPLPWGRSNASVPKPPVPAPSPPPAPAKPQAVRRPPRKGGAPGPWGSKPPAPARDPTPPPLPASPWERGHPPDGPVPKAVRPAVERRLPVYLVIDTSASMLGEPIEAVNNGIRVLIGALRQDPHALETVHMSILTVGTEVTVVAPLTPVDEITAPQISASGSGSADLGLALRTLAARLPEEVRRGTSERRGDWSPYLFLMTKGVVSDEPAFREEIARFRELGSASVIGCLTGQSARVEDIAPFCDHVVALDTMDTSGFASLFRWVTTTIASRDRSVEGATPTPLPPPPREIRLIM</sequence>
<dbReference type="InterPro" id="IPR002035">
    <property type="entry name" value="VWF_A"/>
</dbReference>
<feature type="compositionally biased region" description="Pro residues" evidence="7">
    <location>
        <begin position="212"/>
        <end position="228"/>
    </location>
</feature>
<organism evidence="10 11">
    <name type="scientific">Defluviimonas salinarum</name>
    <dbReference type="NCBI Taxonomy" id="2992147"/>
    <lineage>
        <taxon>Bacteria</taxon>
        <taxon>Pseudomonadati</taxon>
        <taxon>Pseudomonadota</taxon>
        <taxon>Alphaproteobacteria</taxon>
        <taxon>Rhodobacterales</taxon>
        <taxon>Paracoccaceae</taxon>
        <taxon>Albidovulum</taxon>
    </lineage>
</organism>
<keyword evidence="4 8" id="KW-1133">Transmembrane helix</keyword>